<dbReference type="STRING" id="530564.Psta_4607"/>
<evidence type="ECO:0000313" key="3">
    <source>
        <dbReference type="EMBL" id="ADB19249.1"/>
    </source>
</evidence>
<dbReference type="OrthoDB" id="271226at2"/>
<reference evidence="3 4" key="1">
    <citation type="journal article" date="2009" name="Stand. Genomic Sci.">
        <title>Complete genome sequence of Pirellula staleyi type strain (ATCC 27377).</title>
        <authorList>
            <person name="Clum A."/>
            <person name="Tindall B.J."/>
            <person name="Sikorski J."/>
            <person name="Ivanova N."/>
            <person name="Mavrommatis K."/>
            <person name="Lucas S."/>
            <person name="Glavina del Rio T."/>
            <person name="Nolan M."/>
            <person name="Chen F."/>
            <person name="Tice H."/>
            <person name="Pitluck S."/>
            <person name="Cheng J.F."/>
            <person name="Chertkov O."/>
            <person name="Brettin T."/>
            <person name="Han C."/>
            <person name="Detter J.C."/>
            <person name="Kuske C."/>
            <person name="Bruce D."/>
            <person name="Goodwin L."/>
            <person name="Ovchinikova G."/>
            <person name="Pati A."/>
            <person name="Mikhailova N."/>
            <person name="Chen A."/>
            <person name="Palaniappan K."/>
            <person name="Land M."/>
            <person name="Hauser L."/>
            <person name="Chang Y.J."/>
            <person name="Jeffries C.D."/>
            <person name="Chain P."/>
            <person name="Rohde M."/>
            <person name="Goker M."/>
            <person name="Bristow J."/>
            <person name="Eisen J.A."/>
            <person name="Markowitz V."/>
            <person name="Hugenholtz P."/>
            <person name="Kyrpides N.C."/>
            <person name="Klenk H.P."/>
            <person name="Lapidus A."/>
        </authorList>
    </citation>
    <scope>NUCLEOTIDE SEQUENCE [LARGE SCALE GENOMIC DNA]</scope>
    <source>
        <strain evidence="4">ATCC 27377 / DSM 6068 / ICPB 4128</strain>
    </source>
</reference>
<gene>
    <name evidence="3" type="ordered locus">Psta_4607</name>
</gene>
<evidence type="ECO:0000259" key="1">
    <source>
        <dbReference type="Pfam" id="PF20013"/>
    </source>
</evidence>
<feature type="domain" description="GTPase-associated protein 1 middle" evidence="2">
    <location>
        <begin position="148"/>
        <end position="240"/>
    </location>
</feature>
<dbReference type="KEGG" id="psl:Psta_4607"/>
<organism evidence="3 4">
    <name type="scientific">Pirellula staleyi (strain ATCC 27377 / DSM 6068 / ICPB 4128)</name>
    <name type="common">Pirella staleyi</name>
    <dbReference type="NCBI Taxonomy" id="530564"/>
    <lineage>
        <taxon>Bacteria</taxon>
        <taxon>Pseudomonadati</taxon>
        <taxon>Planctomycetota</taxon>
        <taxon>Planctomycetia</taxon>
        <taxon>Pirellulales</taxon>
        <taxon>Pirellulaceae</taxon>
        <taxon>Pirellula</taxon>
    </lineage>
</organism>
<dbReference type="Pfam" id="PF20014">
    <property type="entry name" value="GAP1-M"/>
    <property type="match status" value="1"/>
</dbReference>
<keyword evidence="4" id="KW-1185">Reference proteome</keyword>
<accession>D2R746</accession>
<dbReference type="AlphaFoldDB" id="D2R746"/>
<dbReference type="HOGENOM" id="CLU_1255259_0_0_0"/>
<sequence length="246" mass="27064">MMVVQQAIFTSVAEQQREGYQLARASRGITSEMARELSIWGPAHDSLISDVHEATSVNFHPLGSEHFVLSLTTRNGSEYSGRGGGRIYSQILVLPREGMMRFDNHPLLVLEAVAASGRWMVDPHLPDTLLSFRLVGSAAGTSADRIAKCRALWGEEPMEQLATLLRGRAQVVLVADDDVEGLLSGALELLTPAERLQVSFSTGLRISQRRPFHLHVVPSCEQQIIRQLRRTADVCVIDLADLASLN</sequence>
<name>D2R746_PIRSD</name>
<evidence type="ECO:0000313" key="4">
    <source>
        <dbReference type="Proteomes" id="UP000001887"/>
    </source>
</evidence>
<evidence type="ECO:0000259" key="2">
    <source>
        <dbReference type="Pfam" id="PF20014"/>
    </source>
</evidence>
<dbReference type="InterPro" id="IPR045402">
    <property type="entry name" value="GAP1-N2"/>
</dbReference>
<dbReference type="Pfam" id="PF20013">
    <property type="entry name" value="GAP1-N2"/>
    <property type="match status" value="1"/>
</dbReference>
<dbReference type="Proteomes" id="UP000001887">
    <property type="component" value="Chromosome"/>
</dbReference>
<dbReference type="InterPro" id="IPR045401">
    <property type="entry name" value="GAP1-M"/>
</dbReference>
<protein>
    <submittedName>
        <fullName evidence="3">Uncharacterized protein</fullName>
    </submittedName>
</protein>
<proteinExistence type="predicted"/>
<feature type="domain" description="GTPase-associated protein 1 N-terminal" evidence="1">
    <location>
        <begin position="4"/>
        <end position="127"/>
    </location>
</feature>
<dbReference type="EMBL" id="CP001848">
    <property type="protein sequence ID" value="ADB19249.1"/>
    <property type="molecule type" value="Genomic_DNA"/>
</dbReference>
<dbReference type="eggNOG" id="ENOG50333IA">
    <property type="taxonomic scope" value="Bacteria"/>
</dbReference>